<dbReference type="RefSeq" id="WP_128527064.1">
    <property type="nucleotide sequence ID" value="NZ_CP026119.1"/>
</dbReference>
<reference evidence="1 2" key="1">
    <citation type="submission" date="2018-01" db="EMBL/GenBank/DDBJ databases">
        <title>The whole genome sequencing and assembly of Halobacillus litoralis ERB031 strain.</title>
        <authorList>
            <person name="Lee S.-J."/>
            <person name="Park M.-K."/>
            <person name="Kim J.-Y."/>
            <person name="Lee Y.-J."/>
            <person name="Yi H."/>
            <person name="Bahn Y.-S."/>
            <person name="Kim J.F."/>
            <person name="Lee D.-W."/>
        </authorList>
    </citation>
    <scope>NUCLEOTIDE SEQUENCE [LARGE SCALE GENOMIC DNA]</scope>
    <source>
        <strain evidence="1 2">ERB 031</strain>
        <plasmid evidence="2">pldw-31</plasmid>
    </source>
</reference>
<sequence length="207" mass="23833">MTNEEKIIALKSLNKGEKVTLKDGRVVSFERMKRTKWLGRIDRTLYDIPVQMFANVGETLSDEALLENAKKKQDIQSEFYEKKRKLKTLNPGDRIKLTNGDVIEFCKVNRKKFVGIEADGGMFNYPIALFNRLVETKPLNPRDEKIKGLAKKYRGRTIQTGWGPSDIGAITDDHKCVLLYEFGKEEYALSLENFLEEMHNNDLGKEI</sequence>
<keyword evidence="1" id="KW-0614">Plasmid</keyword>
<organism evidence="1 2">
    <name type="scientific">Halobacillus litoralis</name>
    <dbReference type="NCBI Taxonomy" id="45668"/>
    <lineage>
        <taxon>Bacteria</taxon>
        <taxon>Bacillati</taxon>
        <taxon>Bacillota</taxon>
        <taxon>Bacilli</taxon>
        <taxon>Bacillales</taxon>
        <taxon>Bacillaceae</taxon>
        <taxon>Halobacillus</taxon>
    </lineage>
</organism>
<accession>A0A410MJH9</accession>
<protein>
    <submittedName>
        <fullName evidence="1">Uncharacterized protein</fullName>
    </submittedName>
</protein>
<evidence type="ECO:0000313" key="1">
    <source>
        <dbReference type="EMBL" id="QAS54836.1"/>
    </source>
</evidence>
<dbReference type="EMBL" id="CP026119">
    <property type="protein sequence ID" value="QAS54836.1"/>
    <property type="molecule type" value="Genomic_DNA"/>
</dbReference>
<evidence type="ECO:0000313" key="2">
    <source>
        <dbReference type="Proteomes" id="UP000287756"/>
    </source>
</evidence>
<dbReference type="KEGG" id="hli:HLI_21525"/>
<gene>
    <name evidence="1" type="ORF">HLI_21525</name>
</gene>
<dbReference type="AlphaFoldDB" id="A0A410MJH9"/>
<proteinExistence type="predicted"/>
<dbReference type="Proteomes" id="UP000287756">
    <property type="component" value="Plasmid pLDW-31"/>
</dbReference>
<name>A0A410MJH9_9BACI</name>
<geneLocation type="plasmid" evidence="2">
    <name>pldw-31</name>
</geneLocation>